<accession>A0A2S4KV70</accession>
<dbReference type="InterPro" id="IPR013078">
    <property type="entry name" value="His_Pase_superF_clade-1"/>
</dbReference>
<keyword evidence="2" id="KW-1185">Reference proteome</keyword>
<dbReference type="Proteomes" id="UP000237481">
    <property type="component" value="Unassembled WGS sequence"/>
</dbReference>
<evidence type="ECO:0000313" key="1">
    <source>
        <dbReference type="EMBL" id="POR34079.1"/>
    </source>
</evidence>
<comment type="caution">
    <text evidence="1">The sequence shown here is derived from an EMBL/GenBank/DDBJ whole genome shotgun (WGS) entry which is preliminary data.</text>
</comment>
<reference evidence="1 2" key="1">
    <citation type="submission" date="2018-01" db="EMBL/GenBank/DDBJ databases">
        <title>Harnessing the power of phylogenomics to disentangle the directionality and signatures of interkingdom host jumping in the parasitic fungal genus Tolypocladium.</title>
        <authorList>
            <person name="Quandt C.A."/>
            <person name="Patterson W."/>
            <person name="Spatafora J.W."/>
        </authorList>
    </citation>
    <scope>NUCLEOTIDE SEQUENCE [LARGE SCALE GENOMIC DNA]</scope>
    <source>
        <strain evidence="1 2">NRBC 100945</strain>
    </source>
</reference>
<dbReference type="PANTHER" id="PTHR16469:SF51">
    <property type="entry name" value="TRANSCRIPTION FACTOR TAU 55 KDA SUBUNIT"/>
    <property type="match status" value="1"/>
</dbReference>
<gene>
    <name evidence="1" type="ORF">TPAR_05688</name>
</gene>
<organism evidence="1 2">
    <name type="scientific">Tolypocladium paradoxum</name>
    <dbReference type="NCBI Taxonomy" id="94208"/>
    <lineage>
        <taxon>Eukaryota</taxon>
        <taxon>Fungi</taxon>
        <taxon>Dikarya</taxon>
        <taxon>Ascomycota</taxon>
        <taxon>Pezizomycotina</taxon>
        <taxon>Sordariomycetes</taxon>
        <taxon>Hypocreomycetidae</taxon>
        <taxon>Hypocreales</taxon>
        <taxon>Ophiocordycipitaceae</taxon>
        <taxon>Tolypocladium</taxon>
    </lineage>
</organism>
<dbReference type="InterPro" id="IPR029033">
    <property type="entry name" value="His_PPase_superfam"/>
</dbReference>
<dbReference type="PANTHER" id="PTHR16469">
    <property type="entry name" value="UBIQUITIN-ASSOCIATED AND SH3 DOMAIN-CONTAINING BA-RELATED"/>
    <property type="match status" value="1"/>
</dbReference>
<dbReference type="SMART" id="SM00855">
    <property type="entry name" value="PGAM"/>
    <property type="match status" value="1"/>
</dbReference>
<protein>
    <submittedName>
        <fullName evidence="1">Transcription factor tau 55 kDa subunit</fullName>
    </submittedName>
</protein>
<dbReference type="AlphaFoldDB" id="A0A2S4KV70"/>
<dbReference type="InterPro" id="IPR051710">
    <property type="entry name" value="Phosphatase_SH3-domain"/>
</dbReference>
<dbReference type="SUPFAM" id="SSF53254">
    <property type="entry name" value="Phosphoglycerate mutase-like"/>
    <property type="match status" value="1"/>
</dbReference>
<dbReference type="CDD" id="cd07067">
    <property type="entry name" value="HP_PGM_like"/>
    <property type="match status" value="1"/>
</dbReference>
<dbReference type="OrthoDB" id="414418at2759"/>
<dbReference type="Pfam" id="PF00300">
    <property type="entry name" value="His_Phos_1"/>
    <property type="match status" value="2"/>
</dbReference>
<dbReference type="STRING" id="94208.A0A2S4KV70"/>
<dbReference type="Gene3D" id="3.40.50.1240">
    <property type="entry name" value="Phosphoglycerate mutase-like"/>
    <property type="match status" value="1"/>
</dbReference>
<dbReference type="EMBL" id="PKSG01000576">
    <property type="protein sequence ID" value="POR34079.1"/>
    <property type="molecule type" value="Genomic_DNA"/>
</dbReference>
<name>A0A2S4KV70_9HYPO</name>
<sequence length="294" mass="31608">MPLEKIYVTRHGFRSNWLVDPATGTYSAYVPSPTGIPADPTLTSHGVKQARELARHLLTLDPPIEAVYSSPFYRCLETLGPFMDLRLQKEDEGGPVSGNNAAAKIRPEHGIQEWFGSAPFDHPRPATTDVLKSLFPALDEGYVSAVAPSRRGETLAQLQDRVAVALRAIIARCDADGTRAVVLCTHAAVVIVLGRILTGQVPETIDAEDFHAFTCGLSVYRRKSHGEGEGGDDRGSPSAVSVGTDASIIGGWHCELNSDCSFLSGGEERGWRFVGDESFPGTGSLSQFNADSKL</sequence>
<proteinExistence type="predicted"/>
<evidence type="ECO:0000313" key="2">
    <source>
        <dbReference type="Proteomes" id="UP000237481"/>
    </source>
</evidence>